<evidence type="ECO:0000313" key="2">
    <source>
        <dbReference type="EMBL" id="CAH2036815.1"/>
    </source>
</evidence>
<evidence type="ECO:0000313" key="3">
    <source>
        <dbReference type="Proteomes" id="UP000837857"/>
    </source>
</evidence>
<dbReference type="Proteomes" id="UP000837857">
    <property type="component" value="Chromosome 10"/>
</dbReference>
<accession>A0ABN8HM45</accession>
<organism evidence="2 3">
    <name type="scientific">Iphiclides podalirius</name>
    <name type="common">scarce swallowtail</name>
    <dbReference type="NCBI Taxonomy" id="110791"/>
    <lineage>
        <taxon>Eukaryota</taxon>
        <taxon>Metazoa</taxon>
        <taxon>Ecdysozoa</taxon>
        <taxon>Arthropoda</taxon>
        <taxon>Hexapoda</taxon>
        <taxon>Insecta</taxon>
        <taxon>Pterygota</taxon>
        <taxon>Neoptera</taxon>
        <taxon>Endopterygota</taxon>
        <taxon>Lepidoptera</taxon>
        <taxon>Glossata</taxon>
        <taxon>Ditrysia</taxon>
        <taxon>Papilionoidea</taxon>
        <taxon>Papilionidae</taxon>
        <taxon>Papilioninae</taxon>
        <taxon>Iphiclides</taxon>
    </lineage>
</organism>
<feature type="non-terminal residue" evidence="2">
    <location>
        <position position="299"/>
    </location>
</feature>
<evidence type="ECO:0000256" key="1">
    <source>
        <dbReference type="SAM" id="MobiDB-lite"/>
    </source>
</evidence>
<protein>
    <submittedName>
        <fullName evidence="2">Uncharacterized protein</fullName>
    </submittedName>
</protein>
<feature type="compositionally biased region" description="Basic and acidic residues" evidence="1">
    <location>
        <begin position="124"/>
        <end position="141"/>
    </location>
</feature>
<feature type="region of interest" description="Disordered" evidence="1">
    <location>
        <begin position="124"/>
        <end position="163"/>
    </location>
</feature>
<reference evidence="2" key="1">
    <citation type="submission" date="2022-03" db="EMBL/GenBank/DDBJ databases">
        <authorList>
            <person name="Martin H S."/>
        </authorList>
    </citation>
    <scope>NUCLEOTIDE SEQUENCE</scope>
</reference>
<gene>
    <name evidence="2" type="ORF">IPOD504_LOCUS884</name>
</gene>
<sequence length="299" mass="33422">MSWHTKEDVLDDLAQVMGNEIKELDEQYILIGEQPPPPSCTSNEADDHEIYLRLYGALGDKLINDDTKGPDLSGITEMLRMVDDYHCSNNNKDEAHILQSCNKTGIVITKLNVDIPEYIPENASHKENTKVEVNTENKTKNGEPSNDMTQNSELKPLPTGPSPQVNEIKSALEIAEKANSANQEVEESVAKVNSWLNKGNDHLPSASKGPALYLGPVTFKRKQAKKPKSPISEASDKSLNRMVDTSFVPSEYASKLTQSYMDRVKAKEDKSLDIWGKLERDLKAKDEEVKSTRRQQQLA</sequence>
<keyword evidence="3" id="KW-1185">Reference proteome</keyword>
<feature type="compositionally biased region" description="Polar residues" evidence="1">
    <location>
        <begin position="142"/>
        <end position="153"/>
    </location>
</feature>
<name>A0ABN8HM45_9NEOP</name>
<proteinExistence type="predicted"/>
<dbReference type="EMBL" id="OW152822">
    <property type="protein sequence ID" value="CAH2036815.1"/>
    <property type="molecule type" value="Genomic_DNA"/>
</dbReference>